<comment type="caution">
    <text evidence="2">The sequence shown here is derived from an EMBL/GenBank/DDBJ whole genome shotgun (WGS) entry which is preliminary data.</text>
</comment>
<name>A0A256A9I5_9FLAO</name>
<accession>A0A256A9I5</accession>
<feature type="signal peptide" evidence="1">
    <location>
        <begin position="1"/>
        <end position="20"/>
    </location>
</feature>
<dbReference type="Proteomes" id="UP000216605">
    <property type="component" value="Unassembled WGS sequence"/>
</dbReference>
<evidence type="ECO:0008006" key="4">
    <source>
        <dbReference type="Google" id="ProtNLM"/>
    </source>
</evidence>
<evidence type="ECO:0000313" key="3">
    <source>
        <dbReference type="Proteomes" id="UP000216605"/>
    </source>
</evidence>
<sequence length="73" mass="8258">MKKVFFIMALTLLCSTSSFAKCGSINLGFVTIITGTTWVEQTTWVDNGTTFVQVTELVEVPCSAGNRWQWFWE</sequence>
<keyword evidence="3" id="KW-1185">Reference proteome</keyword>
<evidence type="ECO:0000256" key="1">
    <source>
        <dbReference type="SAM" id="SignalP"/>
    </source>
</evidence>
<feature type="chain" id="PRO_5012377870" description="Ricin B lectin domain-containing protein" evidence="1">
    <location>
        <begin position="21"/>
        <end position="73"/>
    </location>
</feature>
<evidence type="ECO:0000313" key="2">
    <source>
        <dbReference type="EMBL" id="OYQ50382.1"/>
    </source>
</evidence>
<dbReference type="AlphaFoldDB" id="A0A256A9I5"/>
<organism evidence="2 3">
    <name type="scientific">Flavobacterium cyanobacteriorum</name>
    <dbReference type="NCBI Taxonomy" id="2022802"/>
    <lineage>
        <taxon>Bacteria</taxon>
        <taxon>Pseudomonadati</taxon>
        <taxon>Bacteroidota</taxon>
        <taxon>Flavobacteriia</taxon>
        <taxon>Flavobacteriales</taxon>
        <taxon>Flavobacteriaceae</taxon>
        <taxon>Flavobacterium</taxon>
    </lineage>
</organism>
<dbReference type="RefSeq" id="WP_094411394.1">
    <property type="nucleotide sequence ID" value="NZ_NOXV01000014.1"/>
</dbReference>
<protein>
    <recommendedName>
        <fullName evidence="4">Ricin B lectin domain-containing protein</fullName>
    </recommendedName>
</protein>
<reference evidence="2 3" key="1">
    <citation type="submission" date="2017-07" db="EMBL/GenBank/DDBJ databases">
        <title>Flavobacterium cyanobacteriorum sp. nov., isolated from cyanobacterial aggregates in a eutrophic lake.</title>
        <authorList>
            <person name="Cai H."/>
        </authorList>
    </citation>
    <scope>NUCLEOTIDE SEQUENCE [LARGE SCALE GENOMIC DNA]</scope>
    <source>
        <strain evidence="2 3">TH021</strain>
    </source>
</reference>
<keyword evidence="1" id="KW-0732">Signal</keyword>
<gene>
    <name evidence="2" type="ORF">CHU92_00105</name>
</gene>
<proteinExistence type="predicted"/>
<dbReference type="EMBL" id="NOXV01000014">
    <property type="protein sequence ID" value="OYQ50382.1"/>
    <property type="molecule type" value="Genomic_DNA"/>
</dbReference>